<dbReference type="Pfam" id="PF00294">
    <property type="entry name" value="PfkB"/>
    <property type="match status" value="1"/>
</dbReference>
<dbReference type="InterPro" id="IPR011611">
    <property type="entry name" value="PfkB_dom"/>
</dbReference>
<evidence type="ECO:0000313" key="9">
    <source>
        <dbReference type="Proteomes" id="UP000321805"/>
    </source>
</evidence>
<evidence type="ECO:0000256" key="6">
    <source>
        <dbReference type="SAM" id="MobiDB-lite"/>
    </source>
</evidence>
<proteinExistence type="inferred from homology"/>
<keyword evidence="9" id="KW-1185">Reference proteome</keyword>
<feature type="domain" description="Carbohydrate kinase PfkB" evidence="7">
    <location>
        <begin position="47"/>
        <end position="274"/>
    </location>
</feature>
<dbReference type="KEGG" id="bsol:FSW04_04875"/>
<keyword evidence="3" id="KW-0547">Nucleotide-binding</keyword>
<evidence type="ECO:0000256" key="3">
    <source>
        <dbReference type="ARBA" id="ARBA00022741"/>
    </source>
</evidence>
<dbReference type="PANTHER" id="PTHR43085:SF1">
    <property type="entry name" value="PSEUDOURIDINE KINASE-RELATED"/>
    <property type="match status" value="1"/>
</dbReference>
<accession>A0A5B8U1W1</accession>
<dbReference type="AlphaFoldDB" id="A0A5B8U1W1"/>
<dbReference type="InterPro" id="IPR050306">
    <property type="entry name" value="PfkB_Carbo_kinase"/>
</dbReference>
<keyword evidence="5" id="KW-0067">ATP-binding</keyword>
<dbReference type="SUPFAM" id="SSF53613">
    <property type="entry name" value="Ribokinase-like"/>
    <property type="match status" value="1"/>
</dbReference>
<protein>
    <recommendedName>
        <fullName evidence="7">Carbohydrate kinase PfkB domain-containing protein</fullName>
    </recommendedName>
</protein>
<evidence type="ECO:0000259" key="7">
    <source>
        <dbReference type="Pfam" id="PF00294"/>
    </source>
</evidence>
<keyword evidence="4" id="KW-0418">Kinase</keyword>
<dbReference type="OrthoDB" id="9795789at2"/>
<evidence type="ECO:0000256" key="4">
    <source>
        <dbReference type="ARBA" id="ARBA00022777"/>
    </source>
</evidence>
<dbReference type="GO" id="GO:0005524">
    <property type="term" value="F:ATP binding"/>
    <property type="evidence" value="ECO:0007669"/>
    <property type="project" value="UniProtKB-KW"/>
</dbReference>
<evidence type="ECO:0000256" key="2">
    <source>
        <dbReference type="ARBA" id="ARBA00022679"/>
    </source>
</evidence>
<keyword evidence="2" id="KW-0808">Transferase</keyword>
<dbReference type="PANTHER" id="PTHR43085">
    <property type="entry name" value="HEXOKINASE FAMILY MEMBER"/>
    <property type="match status" value="1"/>
</dbReference>
<sequence>MPNSERDDRPGTGAGTLSGSDVARHPAVGGCCPLAARRYGGRRMLTLCLGEALVDLVCEQPVATLADAGGFVPRLGGAVALLAVAAARRGAPTAMACTVGEDAWGGWLRARLESEGVDLAWVTTTDAPTPVSFVTVTPGGQRSAVRYGGAPRGVADGLGDAVQAAAALVLSSETLVDEDDRERTLEVRERALAAGRPVILHPDLQPAHWRSTSAAVEVLGACVPGAFLVSCTEHEARALTGERDVEAATASLRAAGAGHVVVRLDAGGALLRGGVDREVAGPVPGPDGGAALTGVLLAALVRTGFYPAALAAMLPDAAQAAAA</sequence>
<evidence type="ECO:0000256" key="5">
    <source>
        <dbReference type="ARBA" id="ARBA00022840"/>
    </source>
</evidence>
<comment type="similarity">
    <text evidence="1">Belongs to the carbohydrate kinase PfkB family.</text>
</comment>
<reference evidence="8 9" key="1">
    <citation type="journal article" date="2018" name="J. Microbiol.">
        <title>Baekduia soli gen. nov., sp. nov., a novel bacterium isolated from the soil of Baekdu Mountain and proposal of a novel family name, Baekduiaceae fam. nov.</title>
        <authorList>
            <person name="An D.S."/>
            <person name="Siddiqi M.Z."/>
            <person name="Kim K.H."/>
            <person name="Yu H.S."/>
            <person name="Im W.T."/>
        </authorList>
    </citation>
    <scope>NUCLEOTIDE SEQUENCE [LARGE SCALE GENOMIC DNA]</scope>
    <source>
        <strain evidence="8 9">BR7-21</strain>
    </source>
</reference>
<feature type="compositionally biased region" description="Basic and acidic residues" evidence="6">
    <location>
        <begin position="1"/>
        <end position="10"/>
    </location>
</feature>
<organism evidence="8 9">
    <name type="scientific">Baekduia soli</name>
    <dbReference type="NCBI Taxonomy" id="496014"/>
    <lineage>
        <taxon>Bacteria</taxon>
        <taxon>Bacillati</taxon>
        <taxon>Actinomycetota</taxon>
        <taxon>Thermoleophilia</taxon>
        <taxon>Solirubrobacterales</taxon>
        <taxon>Baekduiaceae</taxon>
        <taxon>Baekduia</taxon>
    </lineage>
</organism>
<feature type="region of interest" description="Disordered" evidence="6">
    <location>
        <begin position="1"/>
        <end position="21"/>
    </location>
</feature>
<dbReference type="EMBL" id="CP042430">
    <property type="protein sequence ID" value="QEC46986.1"/>
    <property type="molecule type" value="Genomic_DNA"/>
</dbReference>
<dbReference type="Proteomes" id="UP000321805">
    <property type="component" value="Chromosome"/>
</dbReference>
<evidence type="ECO:0000256" key="1">
    <source>
        <dbReference type="ARBA" id="ARBA00010688"/>
    </source>
</evidence>
<dbReference type="Gene3D" id="3.40.1190.20">
    <property type="match status" value="1"/>
</dbReference>
<name>A0A5B8U1W1_9ACTN</name>
<dbReference type="InterPro" id="IPR029056">
    <property type="entry name" value="Ribokinase-like"/>
</dbReference>
<gene>
    <name evidence="8" type="ORF">FSW04_04875</name>
</gene>
<evidence type="ECO:0000313" key="8">
    <source>
        <dbReference type="EMBL" id="QEC46986.1"/>
    </source>
</evidence>
<dbReference type="GO" id="GO:0016301">
    <property type="term" value="F:kinase activity"/>
    <property type="evidence" value="ECO:0007669"/>
    <property type="project" value="UniProtKB-KW"/>
</dbReference>